<proteinExistence type="predicted"/>
<dbReference type="AlphaFoldDB" id="A0A7G9YEN9"/>
<name>A0A7G9YEN9_9EURY</name>
<accession>A0A7G9YEN9</accession>
<dbReference type="EMBL" id="MT631191">
    <property type="protein sequence ID" value="QNO46473.1"/>
    <property type="molecule type" value="Genomic_DNA"/>
</dbReference>
<reference evidence="1" key="1">
    <citation type="submission" date="2020-06" db="EMBL/GenBank/DDBJ databases">
        <title>Unique genomic features of the anaerobic methanotrophic archaea.</title>
        <authorList>
            <person name="Chadwick G.L."/>
            <person name="Skennerton C.T."/>
            <person name="Laso-Perez R."/>
            <person name="Leu A.O."/>
            <person name="Speth D.R."/>
            <person name="Yu H."/>
            <person name="Morgan-Lang C."/>
            <person name="Hatzenpichler R."/>
            <person name="Goudeau D."/>
            <person name="Malmstrom R."/>
            <person name="Brazelton W.J."/>
            <person name="Woyke T."/>
            <person name="Hallam S.J."/>
            <person name="Tyson G.W."/>
            <person name="Wegener G."/>
            <person name="Boetius A."/>
            <person name="Orphan V."/>
        </authorList>
    </citation>
    <scope>NUCLEOTIDE SEQUENCE</scope>
</reference>
<organism evidence="1">
    <name type="scientific">Candidatus Methanogaster sp. ANME-2c ERB4</name>
    <dbReference type="NCBI Taxonomy" id="2759911"/>
    <lineage>
        <taxon>Archaea</taxon>
        <taxon>Methanobacteriati</taxon>
        <taxon>Methanobacteriota</taxon>
        <taxon>Stenosarchaea group</taxon>
        <taxon>Methanomicrobia</taxon>
        <taxon>Methanosarcinales</taxon>
        <taxon>ANME-2 cluster</taxon>
        <taxon>Candidatus Methanogasteraceae</taxon>
        <taxon>Candidatus Methanogaster</taxon>
    </lineage>
</organism>
<sequence length="69" mass="7981">MLRSEFYGQKTSSHHGKYRYRRHSLLDEISYNKLIEKGAQGAAQTPLLVAGQATRTTRIENYIIRVDEI</sequence>
<gene>
    <name evidence="1" type="ORF">PAACNKLE_00008</name>
</gene>
<protein>
    <submittedName>
        <fullName evidence="1">Uncharacterized protein</fullName>
    </submittedName>
</protein>
<evidence type="ECO:0000313" key="1">
    <source>
        <dbReference type="EMBL" id="QNO46473.1"/>
    </source>
</evidence>